<dbReference type="FunFam" id="3.40.50.720:FF:000084">
    <property type="entry name" value="Short-chain dehydrogenase reductase"/>
    <property type="match status" value="1"/>
</dbReference>
<dbReference type="SUPFAM" id="SSF51735">
    <property type="entry name" value="NAD(P)-binding Rossmann-fold domains"/>
    <property type="match status" value="1"/>
</dbReference>
<dbReference type="STRING" id="76947.GCA_002080435_04041"/>
<dbReference type="PANTHER" id="PTHR42760">
    <property type="entry name" value="SHORT-CHAIN DEHYDROGENASES/REDUCTASES FAMILY MEMBER"/>
    <property type="match status" value="1"/>
</dbReference>
<dbReference type="SMART" id="SM00822">
    <property type="entry name" value="PKS_KR"/>
    <property type="match status" value="1"/>
</dbReference>
<evidence type="ECO:0000256" key="2">
    <source>
        <dbReference type="ARBA" id="ARBA00023002"/>
    </source>
</evidence>
<evidence type="ECO:0000313" key="6">
    <source>
        <dbReference type="Proteomes" id="UP000024284"/>
    </source>
</evidence>
<comment type="similarity">
    <text evidence="1">Belongs to the short-chain dehydrogenases/reductases (SDR) family.</text>
</comment>
<dbReference type="EMBL" id="JFZA02000008">
    <property type="protein sequence ID" value="KFG90940.1"/>
    <property type="molecule type" value="Genomic_DNA"/>
</dbReference>
<organism evidence="5 6">
    <name type="scientific">Sphingobium herbicidovorans (strain ATCC 700291 / DSM 11019 / CCUG 56400 / KCTC 2939 / LMG 18315 / NBRC 16415 / MH)</name>
    <name type="common">Sphingomonas herbicidovorans</name>
    <dbReference type="NCBI Taxonomy" id="1219045"/>
    <lineage>
        <taxon>Bacteria</taxon>
        <taxon>Pseudomonadati</taxon>
        <taxon>Pseudomonadota</taxon>
        <taxon>Alphaproteobacteria</taxon>
        <taxon>Sphingomonadales</taxon>
        <taxon>Sphingomonadaceae</taxon>
        <taxon>Sphingobium</taxon>
    </lineage>
</organism>
<dbReference type="PRINTS" id="PR00081">
    <property type="entry name" value="GDHRDH"/>
</dbReference>
<dbReference type="GO" id="GO:0006633">
    <property type="term" value="P:fatty acid biosynthetic process"/>
    <property type="evidence" value="ECO:0007669"/>
    <property type="project" value="TreeGrafter"/>
</dbReference>
<dbReference type="Pfam" id="PF13561">
    <property type="entry name" value="adh_short_C2"/>
    <property type="match status" value="1"/>
</dbReference>
<dbReference type="PRINTS" id="PR00080">
    <property type="entry name" value="SDRFAMILY"/>
</dbReference>
<dbReference type="AlphaFoldDB" id="A0A086PC22"/>
<dbReference type="PANTHER" id="PTHR42760:SF133">
    <property type="entry name" value="3-OXOACYL-[ACYL-CARRIER-PROTEIN] REDUCTASE"/>
    <property type="match status" value="1"/>
</dbReference>
<dbReference type="PROSITE" id="PS00061">
    <property type="entry name" value="ADH_SHORT"/>
    <property type="match status" value="1"/>
</dbReference>
<evidence type="ECO:0000259" key="4">
    <source>
        <dbReference type="SMART" id="SM00822"/>
    </source>
</evidence>
<protein>
    <submittedName>
        <fullName evidence="5">Oxidoreductase</fullName>
    </submittedName>
</protein>
<keyword evidence="6" id="KW-1185">Reference proteome</keyword>
<dbReference type="InterPro" id="IPR036291">
    <property type="entry name" value="NAD(P)-bd_dom_sf"/>
</dbReference>
<dbReference type="NCBIfam" id="NF009466">
    <property type="entry name" value="PRK12826.1-2"/>
    <property type="match status" value="1"/>
</dbReference>
<dbReference type="Gene3D" id="3.40.50.720">
    <property type="entry name" value="NAD(P)-binding Rossmann-like Domain"/>
    <property type="match status" value="1"/>
</dbReference>
<dbReference type="InterPro" id="IPR057326">
    <property type="entry name" value="KR_dom"/>
</dbReference>
<sequence>MTMTPSMRIDGKVAIVTGGGGSLGTQCSMALAEAGAAVVVAGRTLAKCEQTAEKLRASGAQALAVEVDITSDGDVRRMVDRTVAEFGRVDVLFNNAGVASLKPFLESVEEEWTQIFEANIKGLVLCTKAVAPLMLAQRAGRIINMGSVAGWGGLANRSAYASSKAAVANLTRTLAVEFGSNDVTVNAVCPGVIESDLNRDFLAQQPQSYEGLLRRTPLGRFGKPEEVTGLVVFLASPAASFITGQVIYVDGGYSAG</sequence>
<dbReference type="Proteomes" id="UP000024284">
    <property type="component" value="Unassembled WGS sequence"/>
</dbReference>
<evidence type="ECO:0000313" key="5">
    <source>
        <dbReference type="EMBL" id="KFG90940.1"/>
    </source>
</evidence>
<dbReference type="InterPro" id="IPR002347">
    <property type="entry name" value="SDR_fam"/>
</dbReference>
<dbReference type="GO" id="GO:0048038">
    <property type="term" value="F:quinone binding"/>
    <property type="evidence" value="ECO:0007669"/>
    <property type="project" value="TreeGrafter"/>
</dbReference>
<evidence type="ECO:0000256" key="3">
    <source>
        <dbReference type="ARBA" id="ARBA00051383"/>
    </source>
</evidence>
<comment type="catalytic activity">
    <reaction evidence="3">
        <text>2,5-dichlorocyclohexa-2,5-dien-1,4-diol + NAD(+) = 2,5-dichlorohydroquinone + NADH + H(+)</text>
        <dbReference type="Rhea" id="RHEA:15741"/>
        <dbReference type="ChEBI" id="CHEBI:15378"/>
        <dbReference type="ChEBI" id="CHEBI:27545"/>
        <dbReference type="ChEBI" id="CHEBI:28975"/>
        <dbReference type="ChEBI" id="CHEBI:57540"/>
        <dbReference type="ChEBI" id="CHEBI:57945"/>
    </reaction>
</comment>
<accession>A0A086PC22</accession>
<dbReference type="eggNOG" id="COG1028">
    <property type="taxonomic scope" value="Bacteria"/>
</dbReference>
<gene>
    <name evidence="5" type="ORF">BV98_001307</name>
</gene>
<dbReference type="PATRIC" id="fig|1219045.3.peg.1339"/>
<dbReference type="NCBIfam" id="NF005559">
    <property type="entry name" value="PRK07231.1"/>
    <property type="match status" value="1"/>
</dbReference>
<dbReference type="OrthoDB" id="9789398at2"/>
<comment type="caution">
    <text evidence="5">The sequence shown here is derived from an EMBL/GenBank/DDBJ whole genome shotgun (WGS) entry which is preliminary data.</text>
</comment>
<dbReference type="InterPro" id="IPR020904">
    <property type="entry name" value="Sc_DH/Rdtase_CS"/>
</dbReference>
<reference evidence="5" key="1">
    <citation type="submission" date="2014-08" db="EMBL/GenBank/DDBJ databases">
        <title>Draft genome sequences of Sphingobium herbicidovorans.</title>
        <authorList>
            <person name="Gan H.M."/>
            <person name="Gan H.Y."/>
            <person name="Savka M.A."/>
        </authorList>
    </citation>
    <scope>NUCLEOTIDE SEQUENCE [LARGE SCALE GENOMIC DNA]</scope>
    <source>
        <strain evidence="5">NBRC 16415</strain>
    </source>
</reference>
<proteinExistence type="inferred from homology"/>
<dbReference type="GO" id="GO:0016616">
    <property type="term" value="F:oxidoreductase activity, acting on the CH-OH group of donors, NAD or NADP as acceptor"/>
    <property type="evidence" value="ECO:0007669"/>
    <property type="project" value="TreeGrafter"/>
</dbReference>
<dbReference type="CDD" id="cd05233">
    <property type="entry name" value="SDR_c"/>
    <property type="match status" value="1"/>
</dbReference>
<feature type="domain" description="Ketoreductase" evidence="4">
    <location>
        <begin position="12"/>
        <end position="196"/>
    </location>
</feature>
<name>A0A086PC22_SPHHM</name>
<evidence type="ECO:0000256" key="1">
    <source>
        <dbReference type="ARBA" id="ARBA00006484"/>
    </source>
</evidence>
<keyword evidence="2" id="KW-0560">Oxidoreductase</keyword>